<feature type="transmembrane region" description="Helical" evidence="1">
    <location>
        <begin position="150"/>
        <end position="169"/>
    </location>
</feature>
<name>A0A1G6HDA3_9MICO</name>
<feature type="transmembrane region" description="Helical" evidence="1">
    <location>
        <begin position="321"/>
        <end position="344"/>
    </location>
</feature>
<keyword evidence="1" id="KW-1133">Transmembrane helix</keyword>
<feature type="transmembrane region" description="Helical" evidence="1">
    <location>
        <begin position="224"/>
        <end position="251"/>
    </location>
</feature>
<reference evidence="2 3" key="1">
    <citation type="submission" date="2016-09" db="EMBL/GenBank/DDBJ databases">
        <authorList>
            <person name="Capua I."/>
            <person name="De Benedictis P."/>
            <person name="Joannis T."/>
            <person name="Lombin L.H."/>
            <person name="Cattoli G."/>
        </authorList>
    </citation>
    <scope>NUCLEOTIDE SEQUENCE [LARGE SCALE GENOMIC DNA]</scope>
    <source>
        <strain evidence="2 3">NIO-1002</strain>
    </source>
</reference>
<dbReference type="OrthoDB" id="5025770at2"/>
<feature type="transmembrane region" description="Helical" evidence="1">
    <location>
        <begin position="176"/>
        <end position="193"/>
    </location>
</feature>
<feature type="transmembrane region" description="Helical" evidence="1">
    <location>
        <begin position="93"/>
        <end position="111"/>
    </location>
</feature>
<evidence type="ECO:0008006" key="4">
    <source>
        <dbReference type="Google" id="ProtNLM"/>
    </source>
</evidence>
<dbReference type="RefSeq" id="WP_058231329.1">
    <property type="nucleotide sequence ID" value="NZ_FMYG01000002.1"/>
</dbReference>
<feature type="transmembrane region" description="Helical" evidence="1">
    <location>
        <begin position="356"/>
        <end position="375"/>
    </location>
</feature>
<keyword evidence="1" id="KW-0812">Transmembrane</keyword>
<dbReference type="AlphaFoldDB" id="A0A1G6HDA3"/>
<feature type="transmembrane region" description="Helical" evidence="1">
    <location>
        <begin position="7"/>
        <end position="26"/>
    </location>
</feature>
<feature type="transmembrane region" description="Helical" evidence="1">
    <location>
        <begin position="199"/>
        <end position="217"/>
    </location>
</feature>
<dbReference type="InterPro" id="IPR051533">
    <property type="entry name" value="WaaL-like"/>
</dbReference>
<proteinExistence type="predicted"/>
<accession>A0A1G6HDA3</accession>
<feature type="transmembrane region" description="Helical" evidence="1">
    <location>
        <begin position="62"/>
        <end position="81"/>
    </location>
</feature>
<evidence type="ECO:0000313" key="3">
    <source>
        <dbReference type="Proteomes" id="UP000183203"/>
    </source>
</evidence>
<dbReference type="PANTHER" id="PTHR37422">
    <property type="entry name" value="TEICHURONIC ACID BIOSYNTHESIS PROTEIN TUAE"/>
    <property type="match status" value="1"/>
</dbReference>
<feature type="transmembrane region" description="Helical" evidence="1">
    <location>
        <begin position="32"/>
        <end position="50"/>
    </location>
</feature>
<sequence length="415" mass="43882">MRTNGPLLRGIIFTAGYVVVVQNAGIPVALKLAFLGLTLVIAAVSCARLIRGSDRVPWGIGMGVALSVTVLAVGFISLVWTPSTDPQDWLRDALTYIFFPAAVLIGLEFGLAATRRQVFTLLWVIGAFGALAFTVTWLQRRGAEGVDIESFGLASSFVPIPAIALGLGLFCTSVKVRVLALVGTLVLSGVLVLSGGRTIWVYLAVGFFVACSITLLYRGRALRIGVLLATAVVSSIGALTLSAGLAGGIAANRVQWFSRVVENGWMAFTNDGSAIERVRAQEWAHQLWMADPVWGRGWGQPFQSVSTGVVTGSIFTLDSPLIVLVKVGLVGTILLVAALLMVFGSSVRLARTDPQIRASLLIALAMALVLTLNGFPLENRGFPIFVFSLAAQAAVASRQQVELSARPHLLGASPA</sequence>
<dbReference type="EMBL" id="FMYG01000002">
    <property type="protein sequence ID" value="SDB92191.1"/>
    <property type="molecule type" value="Genomic_DNA"/>
</dbReference>
<dbReference type="STRING" id="993073.AS029_04090"/>
<protein>
    <recommendedName>
        <fullName evidence="4">O-antigen ligase domain-containing protein</fullName>
    </recommendedName>
</protein>
<feature type="transmembrane region" description="Helical" evidence="1">
    <location>
        <begin position="118"/>
        <end position="138"/>
    </location>
</feature>
<dbReference type="Proteomes" id="UP000183203">
    <property type="component" value="Unassembled WGS sequence"/>
</dbReference>
<gene>
    <name evidence="2" type="ORF">SAMN05216418_1066</name>
</gene>
<keyword evidence="1" id="KW-0472">Membrane</keyword>
<evidence type="ECO:0000256" key="1">
    <source>
        <dbReference type="SAM" id="Phobius"/>
    </source>
</evidence>
<evidence type="ECO:0000313" key="2">
    <source>
        <dbReference type="EMBL" id="SDB92191.1"/>
    </source>
</evidence>
<dbReference type="PANTHER" id="PTHR37422:SF23">
    <property type="entry name" value="TEICHURONIC ACID BIOSYNTHESIS PROTEIN TUAE"/>
    <property type="match status" value="1"/>
</dbReference>
<organism evidence="2 3">
    <name type="scientific">Microbacterium enclense</name>
    <dbReference type="NCBI Taxonomy" id="993073"/>
    <lineage>
        <taxon>Bacteria</taxon>
        <taxon>Bacillati</taxon>
        <taxon>Actinomycetota</taxon>
        <taxon>Actinomycetes</taxon>
        <taxon>Micrococcales</taxon>
        <taxon>Microbacteriaceae</taxon>
        <taxon>Microbacterium</taxon>
    </lineage>
</organism>